<organism evidence="1 2">
    <name type="scientific">Aerophobetes bacterium</name>
    <dbReference type="NCBI Taxonomy" id="2030807"/>
    <lineage>
        <taxon>Bacteria</taxon>
        <taxon>Candidatus Aerophobota</taxon>
    </lineage>
</organism>
<evidence type="ECO:0000313" key="2">
    <source>
        <dbReference type="Proteomes" id="UP000217838"/>
    </source>
</evidence>
<comment type="caution">
    <text evidence="1">The sequence shown here is derived from an EMBL/GenBank/DDBJ whole genome shotgun (WGS) entry which is preliminary data.</text>
</comment>
<dbReference type="AlphaFoldDB" id="A0A2A4YG39"/>
<dbReference type="EMBL" id="NVUU01000066">
    <property type="protein sequence ID" value="PCI93277.1"/>
    <property type="molecule type" value="Genomic_DNA"/>
</dbReference>
<accession>A0A2A4YG39</accession>
<reference evidence="2" key="1">
    <citation type="submission" date="2017-08" db="EMBL/GenBank/DDBJ databases">
        <title>A dynamic microbial community with high functional redundancy inhabits the cold, oxic subseafloor aquifer.</title>
        <authorList>
            <person name="Tully B.J."/>
            <person name="Wheat C.G."/>
            <person name="Glazer B.T."/>
            <person name="Huber J.A."/>
        </authorList>
    </citation>
    <scope>NUCLEOTIDE SEQUENCE [LARGE SCALE GENOMIC DNA]</scope>
</reference>
<gene>
    <name evidence="1" type="ORF">COB11_05580</name>
</gene>
<protein>
    <submittedName>
        <fullName evidence="1">Uncharacterized protein</fullName>
    </submittedName>
</protein>
<name>A0A2A4YG39_UNCAE</name>
<sequence>MSTDSEKEAIAALKSDLQNFHDDWGKLYENEDALKNPIYLKKFALDIQKLVFDAKRLEKFPNYEEQSQVVVYLLTTPWGAPFVAKTTLHAAAKDFDEARAEASSLFHLLKDFMNYKSVFSNQLYCVLEDYRKDISKP</sequence>
<proteinExistence type="predicted"/>
<dbReference type="Proteomes" id="UP000217838">
    <property type="component" value="Unassembled WGS sequence"/>
</dbReference>
<evidence type="ECO:0000313" key="1">
    <source>
        <dbReference type="EMBL" id="PCI93277.1"/>
    </source>
</evidence>